<dbReference type="InterPro" id="IPR000795">
    <property type="entry name" value="T_Tr_GTP-bd_dom"/>
</dbReference>
<feature type="compositionally biased region" description="Basic and acidic residues" evidence="3">
    <location>
        <begin position="445"/>
        <end position="466"/>
    </location>
</feature>
<dbReference type="AlphaFoldDB" id="A0A8J6L6Y2"/>
<dbReference type="PRINTS" id="PR00315">
    <property type="entry name" value="ELONGATNFCT"/>
</dbReference>
<gene>
    <name evidence="5" type="ORF">GEV33_013938</name>
</gene>
<dbReference type="CDD" id="cd16268">
    <property type="entry name" value="EF2_II"/>
    <property type="match status" value="1"/>
</dbReference>
<sequence length="1013" mass="113578">MAAARPPLELLQECMKNTSTIRNVCILAHVDHGKTTIADSLLATNRLVSKRMAGLIRYLDDRLDEQERGITMKSSAVSLLNLVRDDDTDEETPLLMNLIDTPGHIDFSSEVGAALRLCDGALIVVDLVEGVCVQTREAIKQAFTERCKMVLVLNKIDKLIVELHKEVNDIFLAILHAIEDCNAIVAELYQYEYCDSEVDIEDTGLLFTPDVGNVIFASAIDGWGFTTKQISTMFVNAIKNESVDSLNTKMWNFDAYVDSKSNTIKLGAVEKGKTNLFVQLCVKTIFHIYSTIVIQMQKDKVGVIAHKLNITDITREMNHTDPKIQLRAIMQAWSPLAEIILHQCMKIVVPPSKIDEDKVKYLLDFNKFYENEFHKNCLDKLVETFKSCPSDATAPCVAYVSKMFCVDNKNLSQNKPKMFVPKPRTRGVEQKQETRNGGGTTENDTSEKKKENKEERKEDKDQNEEEKTREVDFSIIALARVFTGALRTGQEIYILSPQYVPEDKDNSSNKYVQLVKIKELYMLFGRELVLVDCVTAGNVCGIGGLESAIVRTATLSTTLLSVPFVEHPSQPPIVRNAVEPVNLKDLPVLRQGLRVLMQSDSCVQVIIQETGEYVLLTAGDVHLAKCLEDLTTKFAKIEINVSSPMVSLRETIAHGPNKSDFKKDLENSVTVEISQIRLSVVAVRLPDAVANEVEKNYKLLSSVEEHRQINGFELLAKRNEKPEELRAPVLKSFKSEATNAALKHARDQLDAVFDSCKGVWARVKNNVWSVGRMGDSINLLINATGDYSRTMFETLDENDQRSCLDHFVVNAFNSCCKAGPLCEEPLKNCAFLIKKFAILPGETLDGSTKTSVNIESTLGAAFREAFEKQQQRLMEPMFTTSIQVNTNILGKVYSVVNKRHGKVLDAVGMDEQEKIFLVKAQIPVVESTGFANEIRKTTSGQAIPTLKFSHFEVIDGDPFYEPVEDDEDEEDVNVESAVRATKLRKAIRRRKGLHVEEQVVVHGEKQRTLNKKK</sequence>
<dbReference type="Gene3D" id="3.30.70.240">
    <property type="match status" value="1"/>
</dbReference>
<evidence type="ECO:0000259" key="4">
    <source>
        <dbReference type="PROSITE" id="PS51722"/>
    </source>
</evidence>
<dbReference type="SUPFAM" id="SSF54980">
    <property type="entry name" value="EF-G C-terminal domain-like"/>
    <property type="match status" value="2"/>
</dbReference>
<keyword evidence="6" id="KW-1185">Reference proteome</keyword>
<dbReference type="FunFam" id="3.30.70.870:FF:000002">
    <property type="entry name" value="Translation elongation factor 2"/>
    <property type="match status" value="1"/>
</dbReference>
<dbReference type="GO" id="GO:1990904">
    <property type="term" value="C:ribonucleoprotein complex"/>
    <property type="evidence" value="ECO:0007669"/>
    <property type="project" value="TreeGrafter"/>
</dbReference>
<dbReference type="GO" id="GO:0043022">
    <property type="term" value="F:ribosome binding"/>
    <property type="evidence" value="ECO:0007669"/>
    <property type="project" value="TreeGrafter"/>
</dbReference>
<dbReference type="CDD" id="cd04096">
    <property type="entry name" value="eEF2_snRNP_like_C"/>
    <property type="match status" value="1"/>
</dbReference>
<dbReference type="GO" id="GO:0042256">
    <property type="term" value="P:cytosolic ribosome assembly"/>
    <property type="evidence" value="ECO:0007669"/>
    <property type="project" value="TreeGrafter"/>
</dbReference>
<keyword evidence="1" id="KW-0547">Nucleotide-binding</keyword>
<comment type="caution">
    <text evidence="5">The sequence shown here is derived from an EMBL/GenBank/DDBJ whole genome shotgun (WGS) entry which is preliminary data.</text>
</comment>
<dbReference type="Gene3D" id="3.30.230.10">
    <property type="match status" value="1"/>
</dbReference>
<keyword evidence="2" id="KW-0342">GTP-binding</keyword>
<dbReference type="SUPFAM" id="SSF54211">
    <property type="entry name" value="Ribosomal protein S5 domain 2-like"/>
    <property type="match status" value="1"/>
</dbReference>
<name>A0A8J6L6Y2_TENMO</name>
<accession>A0A8J6L6Y2</accession>
<dbReference type="InterPro" id="IPR004161">
    <property type="entry name" value="EFTu-like_2"/>
</dbReference>
<dbReference type="InterPro" id="IPR035647">
    <property type="entry name" value="EFG_III/V"/>
</dbReference>
<proteinExistence type="predicted"/>
<dbReference type="SUPFAM" id="SSF52540">
    <property type="entry name" value="P-loop containing nucleoside triphosphate hydrolases"/>
    <property type="match status" value="1"/>
</dbReference>
<evidence type="ECO:0000313" key="5">
    <source>
        <dbReference type="EMBL" id="KAH0808852.1"/>
    </source>
</evidence>
<dbReference type="Pfam" id="PF00009">
    <property type="entry name" value="GTP_EFTU"/>
    <property type="match status" value="1"/>
</dbReference>
<dbReference type="PROSITE" id="PS51722">
    <property type="entry name" value="G_TR_2"/>
    <property type="match status" value="1"/>
</dbReference>
<feature type="region of interest" description="Disordered" evidence="3">
    <location>
        <begin position="415"/>
        <end position="466"/>
    </location>
</feature>
<feature type="domain" description="Tr-type G" evidence="4">
    <location>
        <begin position="19"/>
        <end position="246"/>
    </location>
</feature>
<dbReference type="PANTHER" id="PTHR42908:SF3">
    <property type="entry name" value="ELONGATION FACTOR-LIKE GTPASE 1"/>
    <property type="match status" value="1"/>
</dbReference>
<reference evidence="5" key="1">
    <citation type="journal article" date="2020" name="J Insects Food Feed">
        <title>The yellow mealworm (Tenebrio molitor) genome: a resource for the emerging insects as food and feed industry.</title>
        <authorList>
            <person name="Eriksson T."/>
            <person name="Andere A."/>
            <person name="Kelstrup H."/>
            <person name="Emery V."/>
            <person name="Picard C."/>
        </authorList>
    </citation>
    <scope>NUCLEOTIDE SEQUENCE</scope>
    <source>
        <strain evidence="5">Stoneville</strain>
        <tissue evidence="5">Whole head</tissue>
    </source>
</reference>
<dbReference type="FunFam" id="3.40.50.300:FF:001718">
    <property type="entry name" value="Elongation factor Tu, putative"/>
    <property type="match status" value="1"/>
</dbReference>
<dbReference type="GO" id="GO:0005525">
    <property type="term" value="F:GTP binding"/>
    <property type="evidence" value="ECO:0007669"/>
    <property type="project" value="UniProtKB-KW"/>
</dbReference>
<dbReference type="EMBL" id="JABDTM020028489">
    <property type="protein sequence ID" value="KAH0808852.1"/>
    <property type="molecule type" value="Genomic_DNA"/>
</dbReference>
<dbReference type="NCBIfam" id="TIGR00231">
    <property type="entry name" value="small_GTP"/>
    <property type="match status" value="1"/>
</dbReference>
<organism evidence="5 6">
    <name type="scientific">Tenebrio molitor</name>
    <name type="common">Yellow mealworm beetle</name>
    <dbReference type="NCBI Taxonomy" id="7067"/>
    <lineage>
        <taxon>Eukaryota</taxon>
        <taxon>Metazoa</taxon>
        <taxon>Ecdysozoa</taxon>
        <taxon>Arthropoda</taxon>
        <taxon>Hexapoda</taxon>
        <taxon>Insecta</taxon>
        <taxon>Pterygota</taxon>
        <taxon>Neoptera</taxon>
        <taxon>Endopterygota</taxon>
        <taxon>Coleoptera</taxon>
        <taxon>Polyphaga</taxon>
        <taxon>Cucujiformia</taxon>
        <taxon>Tenebrionidae</taxon>
        <taxon>Tenebrio</taxon>
    </lineage>
</organism>
<dbReference type="InterPro" id="IPR000640">
    <property type="entry name" value="EFG_V-like"/>
</dbReference>
<dbReference type="InterPro" id="IPR027417">
    <property type="entry name" value="P-loop_NTPase"/>
</dbReference>
<dbReference type="InterPro" id="IPR009000">
    <property type="entry name" value="Transl_B-barrel_sf"/>
</dbReference>
<dbReference type="Pfam" id="PF00679">
    <property type="entry name" value="EFG_C"/>
    <property type="match status" value="1"/>
</dbReference>
<dbReference type="Gene3D" id="3.40.50.300">
    <property type="entry name" value="P-loop containing nucleotide triphosphate hydrolases"/>
    <property type="match status" value="1"/>
</dbReference>
<evidence type="ECO:0000256" key="1">
    <source>
        <dbReference type="ARBA" id="ARBA00022741"/>
    </source>
</evidence>
<dbReference type="GO" id="GO:0005829">
    <property type="term" value="C:cytosol"/>
    <property type="evidence" value="ECO:0007669"/>
    <property type="project" value="TreeGrafter"/>
</dbReference>
<dbReference type="Proteomes" id="UP000719412">
    <property type="component" value="Unassembled WGS sequence"/>
</dbReference>
<evidence type="ECO:0000256" key="3">
    <source>
        <dbReference type="SAM" id="MobiDB-lite"/>
    </source>
</evidence>
<dbReference type="Pfam" id="PF03144">
    <property type="entry name" value="GTP_EFTU_D2"/>
    <property type="match status" value="1"/>
</dbReference>
<dbReference type="InterPro" id="IPR014721">
    <property type="entry name" value="Ribsml_uS5_D2-typ_fold_subgr"/>
</dbReference>
<evidence type="ECO:0000256" key="2">
    <source>
        <dbReference type="ARBA" id="ARBA00023134"/>
    </source>
</evidence>
<evidence type="ECO:0000313" key="6">
    <source>
        <dbReference type="Proteomes" id="UP000719412"/>
    </source>
</evidence>
<dbReference type="InterPro" id="IPR020568">
    <property type="entry name" value="Ribosomal_Su5_D2-typ_SF"/>
</dbReference>
<dbReference type="Gene3D" id="3.30.70.870">
    <property type="entry name" value="Elongation Factor G (Translational Gtpase), domain 3"/>
    <property type="match status" value="1"/>
</dbReference>
<dbReference type="SUPFAM" id="SSF50447">
    <property type="entry name" value="Translation proteins"/>
    <property type="match status" value="1"/>
</dbReference>
<reference evidence="5" key="2">
    <citation type="submission" date="2021-08" db="EMBL/GenBank/DDBJ databases">
        <authorList>
            <person name="Eriksson T."/>
        </authorList>
    </citation>
    <scope>NUCLEOTIDE SEQUENCE</scope>
    <source>
        <strain evidence="5">Stoneville</strain>
        <tissue evidence="5">Whole head</tissue>
    </source>
</reference>
<protein>
    <recommendedName>
        <fullName evidence="4">Tr-type G domain-containing protein</fullName>
    </recommendedName>
</protein>
<dbReference type="GO" id="GO:0003924">
    <property type="term" value="F:GTPase activity"/>
    <property type="evidence" value="ECO:0007669"/>
    <property type="project" value="InterPro"/>
</dbReference>
<dbReference type="SMART" id="SM00838">
    <property type="entry name" value="EFG_C"/>
    <property type="match status" value="1"/>
</dbReference>
<dbReference type="InterPro" id="IPR005225">
    <property type="entry name" value="Small_GTP-bd"/>
</dbReference>
<dbReference type="PANTHER" id="PTHR42908">
    <property type="entry name" value="TRANSLATION ELONGATION FACTOR-RELATED"/>
    <property type="match status" value="1"/>
</dbReference>
<dbReference type="Gene3D" id="2.40.30.10">
    <property type="entry name" value="Translation factors"/>
    <property type="match status" value="1"/>
</dbReference>